<protein>
    <submittedName>
        <fullName evidence="3">Type 1 fimbrial protein</fullName>
    </submittedName>
</protein>
<reference evidence="3" key="1">
    <citation type="submission" date="2022-09" db="EMBL/GenBank/DDBJ databases">
        <title>Intensive care unit water sources are persistently colonized with multi-drug resistant bacteria and are the site of extensive horizontal gene transfer of antibiotic resistance genes.</title>
        <authorList>
            <person name="Diorio-Toth L."/>
        </authorList>
    </citation>
    <scope>NUCLEOTIDE SEQUENCE</scope>
    <source>
        <strain evidence="3">GD03936</strain>
    </source>
</reference>
<dbReference type="Proteomes" id="UP001158416">
    <property type="component" value="Unassembled WGS sequence"/>
</dbReference>
<dbReference type="InterPro" id="IPR036937">
    <property type="entry name" value="Adhesion_dom_fimbrial_sf"/>
</dbReference>
<dbReference type="InterPro" id="IPR008966">
    <property type="entry name" value="Adhesion_dom_sf"/>
</dbReference>
<feature type="domain" description="Fimbrial-type adhesion" evidence="2">
    <location>
        <begin position="31"/>
        <end position="175"/>
    </location>
</feature>
<dbReference type="InterPro" id="IPR050263">
    <property type="entry name" value="Bact_Fimbrial_Adh_Pro"/>
</dbReference>
<name>A0AA42TM36_9ENTR</name>
<evidence type="ECO:0000259" key="2">
    <source>
        <dbReference type="Pfam" id="PF00419"/>
    </source>
</evidence>
<dbReference type="PANTHER" id="PTHR33420:SF5">
    <property type="entry name" value="FIMBRIAL SUBUNIT"/>
    <property type="match status" value="1"/>
</dbReference>
<accession>A0AA42TM36</accession>
<dbReference type="GO" id="GO:0009289">
    <property type="term" value="C:pilus"/>
    <property type="evidence" value="ECO:0007669"/>
    <property type="project" value="InterPro"/>
</dbReference>
<evidence type="ECO:0000256" key="1">
    <source>
        <dbReference type="SAM" id="SignalP"/>
    </source>
</evidence>
<dbReference type="Gene3D" id="2.60.40.1090">
    <property type="entry name" value="Fimbrial-type adhesion domain"/>
    <property type="match status" value="1"/>
</dbReference>
<dbReference type="EMBL" id="JAOCAP010000035">
    <property type="protein sequence ID" value="MDH1321541.1"/>
    <property type="molecule type" value="Genomic_DNA"/>
</dbReference>
<dbReference type="SUPFAM" id="SSF49401">
    <property type="entry name" value="Bacterial adhesins"/>
    <property type="match status" value="1"/>
</dbReference>
<organism evidence="3 4">
    <name type="scientific">Enterobacter bugandensis</name>
    <dbReference type="NCBI Taxonomy" id="881260"/>
    <lineage>
        <taxon>Bacteria</taxon>
        <taxon>Pseudomonadati</taxon>
        <taxon>Pseudomonadota</taxon>
        <taxon>Gammaproteobacteria</taxon>
        <taxon>Enterobacterales</taxon>
        <taxon>Enterobacteriaceae</taxon>
        <taxon>Enterobacter</taxon>
    </lineage>
</organism>
<dbReference type="AlphaFoldDB" id="A0AA42TM36"/>
<sequence>MRRSICIILLCLLLLPATTWSAGELVGHVRMQGSIIETPCAIALNSIDQSIDMSVLPIEKIMRDGGGPTRPFKIRMVGCNFAPVRAHQQERSAFYITFDGTATNNGLFAVHGQGRGVGLQIANEDGYMAAPGQPIPVGKLLPGNDVLNYTLRLVANRSPLRAGPYRATIRLKLDYY</sequence>
<proteinExistence type="predicted"/>
<dbReference type="GO" id="GO:0043709">
    <property type="term" value="P:cell adhesion involved in single-species biofilm formation"/>
    <property type="evidence" value="ECO:0007669"/>
    <property type="project" value="TreeGrafter"/>
</dbReference>
<dbReference type="Pfam" id="PF00419">
    <property type="entry name" value="Fimbrial"/>
    <property type="match status" value="1"/>
</dbReference>
<evidence type="ECO:0000313" key="4">
    <source>
        <dbReference type="Proteomes" id="UP001158416"/>
    </source>
</evidence>
<gene>
    <name evidence="3" type="ORF">N5C39_24615</name>
</gene>
<dbReference type="InterPro" id="IPR000259">
    <property type="entry name" value="Adhesion_dom_fimbrial"/>
</dbReference>
<comment type="caution">
    <text evidence="3">The sequence shown here is derived from an EMBL/GenBank/DDBJ whole genome shotgun (WGS) entry which is preliminary data.</text>
</comment>
<feature type="chain" id="PRO_5041396368" evidence="1">
    <location>
        <begin position="23"/>
        <end position="176"/>
    </location>
</feature>
<feature type="signal peptide" evidence="1">
    <location>
        <begin position="1"/>
        <end position="22"/>
    </location>
</feature>
<dbReference type="RefSeq" id="WP_280030534.1">
    <property type="nucleotide sequence ID" value="NZ_JAOCAP010000035.1"/>
</dbReference>
<dbReference type="PANTHER" id="PTHR33420">
    <property type="entry name" value="FIMBRIAL SUBUNIT ELFA-RELATED"/>
    <property type="match status" value="1"/>
</dbReference>
<keyword evidence="1" id="KW-0732">Signal</keyword>
<evidence type="ECO:0000313" key="3">
    <source>
        <dbReference type="EMBL" id="MDH1321541.1"/>
    </source>
</evidence>